<organism evidence="1 2">
    <name type="scientific">Paramecium primaurelia</name>
    <dbReference type="NCBI Taxonomy" id="5886"/>
    <lineage>
        <taxon>Eukaryota</taxon>
        <taxon>Sar</taxon>
        <taxon>Alveolata</taxon>
        <taxon>Ciliophora</taxon>
        <taxon>Intramacronucleata</taxon>
        <taxon>Oligohymenophorea</taxon>
        <taxon>Peniculida</taxon>
        <taxon>Parameciidae</taxon>
        <taxon>Paramecium</taxon>
    </lineage>
</organism>
<sequence length="367" mass="43884">MMKLQQSDQLNKTNLDQINKDLNDFLRISKQFQCHIEQFKNAVEYFKEFNQKIEPFRNKLLNLYHENEENHCVKLFENYIQKLKDDSIQIQRFCEVEKYQKQVQDEIEKHKQLETEQNKKIIEIQEKLTKKQCDYLKSLTKEIKLENLTRSLKKQRQYLIEKNNQFEKYQKNQINESLKLQYEISILKLGLGINLEKEQYLKNQMFPNLTFSTDYKHDKMNIDENGKHAEMSGDDSGYCICEQMIPKIGKIRFAFEILRIDGWCEVGIGFREMIKQNEYEGEGQGYGSYLLQDSSDTYFHDSNNTQGKEFEFDLNDIIIIEVSVEEKYIKWSKQNSQENLLTQIDTSQDLYPCVYLCDSKVRIKNIS</sequence>
<dbReference type="AlphaFoldDB" id="A0A8S1QWW8"/>
<evidence type="ECO:0000313" key="2">
    <source>
        <dbReference type="Proteomes" id="UP000688137"/>
    </source>
</evidence>
<protein>
    <submittedName>
        <fullName evidence="1">Uncharacterized protein</fullName>
    </submittedName>
</protein>
<comment type="caution">
    <text evidence="1">The sequence shown here is derived from an EMBL/GenBank/DDBJ whole genome shotgun (WGS) entry which is preliminary data.</text>
</comment>
<accession>A0A8S1QWW8</accession>
<dbReference type="Proteomes" id="UP000688137">
    <property type="component" value="Unassembled WGS sequence"/>
</dbReference>
<evidence type="ECO:0000313" key="1">
    <source>
        <dbReference type="EMBL" id="CAD8118920.1"/>
    </source>
</evidence>
<dbReference type="EMBL" id="CAJJDM010000281">
    <property type="protein sequence ID" value="CAD8118920.1"/>
    <property type="molecule type" value="Genomic_DNA"/>
</dbReference>
<gene>
    <name evidence="1" type="ORF">PPRIM_AZ9-3.1.T2720003</name>
</gene>
<keyword evidence="2" id="KW-1185">Reference proteome</keyword>
<name>A0A8S1QWW8_PARPR</name>
<reference evidence="1" key="1">
    <citation type="submission" date="2021-01" db="EMBL/GenBank/DDBJ databases">
        <authorList>
            <consortium name="Genoscope - CEA"/>
            <person name="William W."/>
        </authorList>
    </citation>
    <scope>NUCLEOTIDE SEQUENCE</scope>
</reference>
<proteinExistence type="predicted"/>